<organism evidence="1 2">
    <name type="scientific">Acacia crassicarpa</name>
    <name type="common">northern wattle</name>
    <dbReference type="NCBI Taxonomy" id="499986"/>
    <lineage>
        <taxon>Eukaryota</taxon>
        <taxon>Viridiplantae</taxon>
        <taxon>Streptophyta</taxon>
        <taxon>Embryophyta</taxon>
        <taxon>Tracheophyta</taxon>
        <taxon>Spermatophyta</taxon>
        <taxon>Magnoliopsida</taxon>
        <taxon>eudicotyledons</taxon>
        <taxon>Gunneridae</taxon>
        <taxon>Pentapetalae</taxon>
        <taxon>rosids</taxon>
        <taxon>fabids</taxon>
        <taxon>Fabales</taxon>
        <taxon>Fabaceae</taxon>
        <taxon>Caesalpinioideae</taxon>
        <taxon>mimosoid clade</taxon>
        <taxon>Acacieae</taxon>
        <taxon>Acacia</taxon>
    </lineage>
</organism>
<protein>
    <submittedName>
        <fullName evidence="1">Uncharacterized protein</fullName>
    </submittedName>
</protein>
<evidence type="ECO:0000313" key="1">
    <source>
        <dbReference type="EMBL" id="KAK4259395.1"/>
    </source>
</evidence>
<sequence length="42" mass="4712">MSNLTTNEFRMFALPKAGLDYGILNYVESLVPVGNIHIEEQS</sequence>
<gene>
    <name evidence="1" type="ORF">QN277_005733</name>
</gene>
<evidence type="ECO:0000313" key="2">
    <source>
        <dbReference type="Proteomes" id="UP001293593"/>
    </source>
</evidence>
<dbReference type="Proteomes" id="UP001293593">
    <property type="component" value="Unassembled WGS sequence"/>
</dbReference>
<proteinExistence type="predicted"/>
<accession>A0AAE1IWY2</accession>
<reference evidence="1" key="1">
    <citation type="submission" date="2023-10" db="EMBL/GenBank/DDBJ databases">
        <title>Chromosome-level genome of the transformable northern wattle, Acacia crassicarpa.</title>
        <authorList>
            <person name="Massaro I."/>
            <person name="Sinha N.R."/>
            <person name="Poethig S."/>
            <person name="Leichty A.R."/>
        </authorList>
    </citation>
    <scope>NUCLEOTIDE SEQUENCE</scope>
    <source>
        <strain evidence="1">Acra3RX</strain>
        <tissue evidence="1">Leaf</tissue>
    </source>
</reference>
<name>A0AAE1IWY2_9FABA</name>
<dbReference type="EMBL" id="JAWXYG010000011">
    <property type="protein sequence ID" value="KAK4259395.1"/>
    <property type="molecule type" value="Genomic_DNA"/>
</dbReference>
<keyword evidence="2" id="KW-1185">Reference proteome</keyword>
<dbReference type="AlphaFoldDB" id="A0AAE1IWY2"/>
<comment type="caution">
    <text evidence="1">The sequence shown here is derived from an EMBL/GenBank/DDBJ whole genome shotgun (WGS) entry which is preliminary data.</text>
</comment>